<dbReference type="SUPFAM" id="SSF141868">
    <property type="entry name" value="EAL domain-like"/>
    <property type="match status" value="1"/>
</dbReference>
<keyword evidence="7 8" id="KW-0472">Membrane</keyword>
<evidence type="ECO:0000256" key="4">
    <source>
        <dbReference type="ARBA" id="ARBA00022636"/>
    </source>
</evidence>
<reference evidence="11" key="1">
    <citation type="submission" date="2024-05" db="EMBL/GenBank/DDBJ databases">
        <title>Genome sequencing of novel strain.</title>
        <authorList>
            <person name="Ganbat D."/>
            <person name="Ganbat S."/>
            <person name="Lee S.-J."/>
        </authorList>
    </citation>
    <scope>NUCLEOTIDE SEQUENCE</scope>
    <source>
        <strain evidence="11">SMD15-11</strain>
    </source>
</reference>
<keyword evidence="6 8" id="KW-1133">Transmembrane helix</keyword>
<dbReference type="EMBL" id="CP154858">
    <property type="protein sequence ID" value="XDT73079.1"/>
    <property type="molecule type" value="Genomic_DNA"/>
</dbReference>
<comment type="subcellular location">
    <subcellularLocation>
        <location evidence="1">Membrane</location>
        <topology evidence="1">Single-pass membrane protein</topology>
    </subcellularLocation>
</comment>
<dbReference type="InterPro" id="IPR023353">
    <property type="entry name" value="LemA-like_dom_sf"/>
</dbReference>
<evidence type="ECO:0000256" key="1">
    <source>
        <dbReference type="ARBA" id="ARBA00004167"/>
    </source>
</evidence>
<evidence type="ECO:0000256" key="2">
    <source>
        <dbReference type="ARBA" id="ARBA00008854"/>
    </source>
</evidence>
<proteinExistence type="inferred from homology"/>
<keyword evidence="4" id="KW-0973">c-di-GMP</keyword>
<dbReference type="InterPro" id="IPR007156">
    <property type="entry name" value="MamQ_LemA"/>
</dbReference>
<name>A0AB39UXZ7_9GAMM</name>
<feature type="transmembrane region" description="Helical" evidence="8">
    <location>
        <begin position="20"/>
        <end position="40"/>
    </location>
</feature>
<dbReference type="Pfam" id="PF04011">
    <property type="entry name" value="LemA"/>
    <property type="match status" value="1"/>
</dbReference>
<dbReference type="EC" id="3.1.4.52" evidence="3"/>
<accession>A0AB39UXZ7</accession>
<dbReference type="InterPro" id="IPR035919">
    <property type="entry name" value="EAL_sf"/>
</dbReference>
<dbReference type="Pfam" id="PF00563">
    <property type="entry name" value="EAL"/>
    <property type="match status" value="1"/>
</dbReference>
<dbReference type="GO" id="GO:0016020">
    <property type="term" value="C:membrane"/>
    <property type="evidence" value="ECO:0007669"/>
    <property type="project" value="UniProtKB-SubCell"/>
</dbReference>
<dbReference type="SMART" id="SM00267">
    <property type="entry name" value="GGDEF"/>
    <property type="match status" value="1"/>
</dbReference>
<organism evidence="11">
    <name type="scientific">Thermohahella caldifontis</name>
    <dbReference type="NCBI Taxonomy" id="3142973"/>
    <lineage>
        <taxon>Bacteria</taxon>
        <taxon>Pseudomonadati</taxon>
        <taxon>Pseudomonadota</taxon>
        <taxon>Gammaproteobacteria</taxon>
        <taxon>Oceanospirillales</taxon>
        <taxon>Hahellaceae</taxon>
        <taxon>Thermohahella</taxon>
    </lineage>
</organism>
<evidence type="ECO:0000256" key="6">
    <source>
        <dbReference type="ARBA" id="ARBA00022989"/>
    </source>
</evidence>
<protein>
    <recommendedName>
        <fullName evidence="3">cyclic-guanylate-specific phosphodiesterase</fullName>
        <ecNumber evidence="3">3.1.4.52</ecNumber>
    </recommendedName>
</protein>
<dbReference type="PROSITE" id="PS50883">
    <property type="entry name" value="EAL"/>
    <property type="match status" value="1"/>
</dbReference>
<dbReference type="CDD" id="cd01948">
    <property type="entry name" value="EAL"/>
    <property type="match status" value="1"/>
</dbReference>
<feature type="transmembrane region" description="Helical" evidence="8">
    <location>
        <begin position="164"/>
        <end position="189"/>
    </location>
</feature>
<dbReference type="InterPro" id="IPR001633">
    <property type="entry name" value="EAL_dom"/>
</dbReference>
<dbReference type="InterPro" id="IPR029787">
    <property type="entry name" value="Nucleotide_cyclase"/>
</dbReference>
<dbReference type="Gene3D" id="3.30.70.270">
    <property type="match status" value="1"/>
</dbReference>
<evidence type="ECO:0000259" key="9">
    <source>
        <dbReference type="PROSITE" id="PS50883"/>
    </source>
</evidence>
<dbReference type="NCBIfam" id="TIGR00254">
    <property type="entry name" value="GGDEF"/>
    <property type="match status" value="1"/>
</dbReference>
<dbReference type="SUPFAM" id="SSF55073">
    <property type="entry name" value="Nucleotide cyclase"/>
    <property type="match status" value="1"/>
</dbReference>
<evidence type="ECO:0000256" key="8">
    <source>
        <dbReference type="SAM" id="Phobius"/>
    </source>
</evidence>
<gene>
    <name evidence="11" type="ORF">AAIA72_03610</name>
</gene>
<evidence type="ECO:0000256" key="3">
    <source>
        <dbReference type="ARBA" id="ARBA00012282"/>
    </source>
</evidence>
<dbReference type="RefSeq" id="WP_369602080.1">
    <property type="nucleotide sequence ID" value="NZ_CP154858.1"/>
</dbReference>
<dbReference type="SUPFAM" id="SSF140478">
    <property type="entry name" value="LemA-like"/>
    <property type="match status" value="1"/>
</dbReference>
<feature type="domain" description="EAL" evidence="9">
    <location>
        <begin position="428"/>
        <end position="681"/>
    </location>
</feature>
<evidence type="ECO:0000256" key="7">
    <source>
        <dbReference type="ARBA" id="ARBA00023136"/>
    </source>
</evidence>
<evidence type="ECO:0000256" key="5">
    <source>
        <dbReference type="ARBA" id="ARBA00022692"/>
    </source>
</evidence>
<dbReference type="CDD" id="cd01949">
    <property type="entry name" value="GGDEF"/>
    <property type="match status" value="1"/>
</dbReference>
<dbReference type="PROSITE" id="PS50887">
    <property type="entry name" value="GGDEF"/>
    <property type="match status" value="1"/>
</dbReference>
<dbReference type="AlphaFoldDB" id="A0AB39UXZ7"/>
<feature type="domain" description="GGDEF" evidence="10">
    <location>
        <begin position="286"/>
        <end position="419"/>
    </location>
</feature>
<comment type="similarity">
    <text evidence="2">Belongs to the LemA family.</text>
</comment>
<evidence type="ECO:0000313" key="11">
    <source>
        <dbReference type="EMBL" id="XDT73079.1"/>
    </source>
</evidence>
<dbReference type="Gene3D" id="3.20.20.450">
    <property type="entry name" value="EAL domain"/>
    <property type="match status" value="1"/>
</dbReference>
<dbReference type="SMART" id="SM00052">
    <property type="entry name" value="EAL"/>
    <property type="match status" value="1"/>
</dbReference>
<dbReference type="Gene3D" id="1.20.1440.20">
    <property type="entry name" value="LemA-like domain"/>
    <property type="match status" value="1"/>
</dbReference>
<dbReference type="PANTHER" id="PTHR44757:SF2">
    <property type="entry name" value="BIOFILM ARCHITECTURE MAINTENANCE PROTEIN MBAA"/>
    <property type="match status" value="1"/>
</dbReference>
<sequence>MTQDSSRQVEPEVTLSKVLLRRVMTVAFAIGIVVSLIQIVTDAWRVSEEIDAEALETLEIVKDAATQAIYSIDEDLGEQVIDGLFKNSAVRYVAIVHPDETPLAKRVRPTREHRFSALISAIFGAEREYSIPLYRGDPQKIHYGDLRILYDTLDQGEAFMQRSILVMVSGIIRALTLGFLLYLVSHYLVTRPIQYLTRSLTRIDPVQPDPSLIRTPAGHKRDELGIWTDRVRALLQSILEYQRQRQDAEARIIKLSQYDTLTGLPNRSFFRSHLDDAIKGARKNSQRLAVLCIGVDDFKNINEQHGYTTGDQVLQALAERLRNMPELTSTVARLGGDQFALILFNAVSHFKVATAADQLLKALSKPVLLDTLSVQTTVTIGITLFPDDGEDAERLLQKAEQTMVLAKSQGHNQFQFYVASIDAEIRERRKLADDLASAIRNRELFLVYQPQIDLRTGKMIGAEALLRWRHETRGLVPPDVFIPIAESSELIHEIGDWVLDEAIHQMSLWQQAGYPVRISVNLSAQQFTREDLPQRIIRALTRHEVPPEQLELEVTETSFMRNLQPCINALSALRSYGIQTAVDDFGTGYSSLSYLKKLPVSKIKIDKQFVQDLLDDPDDTSIVLAVIQLGKSLGLEVIAEGVETERQEKYLLDNGCLYGQGYLFSRPVPPMSCWTFSGLILQPDDPRSDMQNSTIIGLAAVGGTLVWGVTTYNRLVALRNEFKNAFAQVDVQLQRRHDLIPNLVESAKAYLKHEQETLNAVVNARNQAVQASRTANPTDGETVKKLASAESRLGQALANIQAVFEAYPDLKANQTIADLMAELGNTEDQISVARQQYNDAVMTYHTYREQFPNNLVAGFFGFKPTELFEIESPEARKAVKVSFD</sequence>
<keyword evidence="5 8" id="KW-0812">Transmembrane</keyword>
<dbReference type="PANTHER" id="PTHR44757">
    <property type="entry name" value="DIGUANYLATE CYCLASE DGCP"/>
    <property type="match status" value="1"/>
</dbReference>
<evidence type="ECO:0000259" key="10">
    <source>
        <dbReference type="PROSITE" id="PS50887"/>
    </source>
</evidence>
<dbReference type="InterPro" id="IPR000160">
    <property type="entry name" value="GGDEF_dom"/>
</dbReference>
<dbReference type="Pfam" id="PF00990">
    <property type="entry name" value="GGDEF"/>
    <property type="match status" value="1"/>
</dbReference>
<dbReference type="FunFam" id="3.20.20.450:FF:000001">
    <property type="entry name" value="Cyclic di-GMP phosphodiesterase yahA"/>
    <property type="match status" value="1"/>
</dbReference>
<dbReference type="InterPro" id="IPR052155">
    <property type="entry name" value="Biofilm_reg_signaling"/>
</dbReference>
<dbReference type="GO" id="GO:0071111">
    <property type="term" value="F:cyclic-guanylate-specific phosphodiesterase activity"/>
    <property type="evidence" value="ECO:0007669"/>
    <property type="project" value="UniProtKB-EC"/>
</dbReference>
<dbReference type="KEGG" id="tcd:AAIA72_03610"/>
<dbReference type="InterPro" id="IPR043128">
    <property type="entry name" value="Rev_trsase/Diguanyl_cyclase"/>
</dbReference>